<protein>
    <submittedName>
        <fullName evidence="1">Uncharacterized protein</fullName>
    </submittedName>
</protein>
<name>A0ABD3VGC6_SINWO</name>
<organism evidence="1 2">
    <name type="scientific">Sinanodonta woodiana</name>
    <name type="common">Chinese pond mussel</name>
    <name type="synonym">Anodonta woodiana</name>
    <dbReference type="NCBI Taxonomy" id="1069815"/>
    <lineage>
        <taxon>Eukaryota</taxon>
        <taxon>Metazoa</taxon>
        <taxon>Spiralia</taxon>
        <taxon>Lophotrochozoa</taxon>
        <taxon>Mollusca</taxon>
        <taxon>Bivalvia</taxon>
        <taxon>Autobranchia</taxon>
        <taxon>Heteroconchia</taxon>
        <taxon>Palaeoheterodonta</taxon>
        <taxon>Unionida</taxon>
        <taxon>Unionoidea</taxon>
        <taxon>Unionidae</taxon>
        <taxon>Unioninae</taxon>
        <taxon>Sinanodonta</taxon>
    </lineage>
</organism>
<reference evidence="1 2" key="1">
    <citation type="submission" date="2024-11" db="EMBL/GenBank/DDBJ databases">
        <title>Chromosome-level genome assembly of the freshwater bivalve Anodonta woodiana.</title>
        <authorList>
            <person name="Chen X."/>
        </authorList>
    </citation>
    <scope>NUCLEOTIDE SEQUENCE [LARGE SCALE GENOMIC DNA]</scope>
    <source>
        <strain evidence="1">MN2024</strain>
        <tissue evidence="1">Gills</tissue>
    </source>
</reference>
<evidence type="ECO:0000313" key="1">
    <source>
        <dbReference type="EMBL" id="KAL3860201.1"/>
    </source>
</evidence>
<sequence>MRKCCLQAVAKESNALSVPMALSAEVHCLHMGTILEISKSSWSTPQFILMMSPLEGDTLVLVLNIYVASKDLHNYQHRSRSEIPTPFETSQEVHTNTMTNFKDLLTSSS</sequence>
<gene>
    <name evidence="1" type="ORF">ACJMK2_010357</name>
</gene>
<accession>A0ABD3VGC6</accession>
<evidence type="ECO:0000313" key="2">
    <source>
        <dbReference type="Proteomes" id="UP001634394"/>
    </source>
</evidence>
<dbReference type="AlphaFoldDB" id="A0ABD3VGC6"/>
<dbReference type="EMBL" id="JBJQND010000012">
    <property type="protein sequence ID" value="KAL3860201.1"/>
    <property type="molecule type" value="Genomic_DNA"/>
</dbReference>
<comment type="caution">
    <text evidence="1">The sequence shown here is derived from an EMBL/GenBank/DDBJ whole genome shotgun (WGS) entry which is preliminary data.</text>
</comment>
<dbReference type="Proteomes" id="UP001634394">
    <property type="component" value="Unassembled WGS sequence"/>
</dbReference>
<proteinExistence type="predicted"/>
<keyword evidence="2" id="KW-1185">Reference proteome</keyword>